<dbReference type="OrthoDB" id="4627208at2"/>
<sequence>MTTTAVPITQRQPLTPVRCASWCADGSGHAHQTHVEDQYCHSIMLDMAASLHVPQDAEPVTVYARKEPGEDTAYVVVRTPDDREMRLTVDEVQRLRECLEHMAWVAEQDAGARNAFEIGRDVGRDRDGA</sequence>
<evidence type="ECO:0000313" key="1">
    <source>
        <dbReference type="EMBL" id="RYC14556.1"/>
    </source>
</evidence>
<reference evidence="1 2" key="1">
    <citation type="submission" date="2019-01" db="EMBL/GenBank/DDBJ databases">
        <title>Novel species of Nocardioides.</title>
        <authorList>
            <person name="Liu Q."/>
            <person name="X Y.-H."/>
        </authorList>
    </citation>
    <scope>NUCLEOTIDE SEQUENCE [LARGE SCALE GENOMIC DNA]</scope>
    <source>
        <strain evidence="1 2">HLT2-9</strain>
    </source>
</reference>
<gene>
    <name evidence="1" type="ORF">EUA94_00045</name>
</gene>
<dbReference type="AlphaFoldDB" id="A0A4Q2T6Q7"/>
<evidence type="ECO:0000313" key="2">
    <source>
        <dbReference type="Proteomes" id="UP000291101"/>
    </source>
</evidence>
<dbReference type="RefSeq" id="WP_129423459.1">
    <property type="nucleotide sequence ID" value="NZ_SDWV01000001.1"/>
</dbReference>
<organism evidence="1 2">
    <name type="scientific">Nocardioides zhouii</name>
    <dbReference type="NCBI Taxonomy" id="1168729"/>
    <lineage>
        <taxon>Bacteria</taxon>
        <taxon>Bacillati</taxon>
        <taxon>Actinomycetota</taxon>
        <taxon>Actinomycetes</taxon>
        <taxon>Propionibacteriales</taxon>
        <taxon>Nocardioidaceae</taxon>
        <taxon>Nocardioides</taxon>
    </lineage>
</organism>
<proteinExistence type="predicted"/>
<dbReference type="Proteomes" id="UP000291101">
    <property type="component" value="Unassembled WGS sequence"/>
</dbReference>
<dbReference type="EMBL" id="SDWV01000001">
    <property type="protein sequence ID" value="RYC14556.1"/>
    <property type="molecule type" value="Genomic_DNA"/>
</dbReference>
<keyword evidence="2" id="KW-1185">Reference proteome</keyword>
<comment type="caution">
    <text evidence="1">The sequence shown here is derived from an EMBL/GenBank/DDBJ whole genome shotgun (WGS) entry which is preliminary data.</text>
</comment>
<name>A0A4Q2T6Q7_9ACTN</name>
<protein>
    <submittedName>
        <fullName evidence="1">Uncharacterized protein</fullName>
    </submittedName>
</protein>
<accession>A0A4Q2T6Q7</accession>